<dbReference type="OMA" id="RMHIHGQ"/>
<feature type="compositionally biased region" description="Polar residues" evidence="2">
    <location>
        <begin position="1569"/>
        <end position="1580"/>
    </location>
</feature>
<evidence type="ECO:0000313" key="5">
    <source>
        <dbReference type="Proteomes" id="UP000005408"/>
    </source>
</evidence>
<sequence length="1641" mass="183189">MSDISCVVTEGRVKYRDGKKWKPRWCVLRKPSPVADQLNVQLYKVDVKDVHKRQPKANFNIEGFFGLETGFSYDKETNVLAIVCQKQVTLFSFENRDNLIQFEIKIRRSLGEEDQFKVQVTNVPNNSKLPLDVLRMHIHRQKFCLTNGAPPKVLAIWQISDLRKFGVVDKKFIFEGGSNCGKGAGVHAFTSEQAELINEIISLASQGKTASCRKSIKRRSQLFDYHLEPLNSSFNDNSQYRDFPNWSNCTDQNFFDDKRSKRHSLSFTDFSHASAYNEKHLRNKNEFETGRRKYLLYDVPPSRIRKVDNSNLYLNTKQFQQPTHCVSQNSQELKNVSDILSHKLSKECVDNRIEQWIESEACLSSASGPSSDSQMSISSGENSVSALGQMVKVSASAPSLCGYGFYGNQSEGSKSISVASVPSRIEEETEQCRRLELENLQKSEEVLQREITLLEEIMMGVKEKPKVKTTDHLAEKPPPLPRKKSKNHRRATLSPRLDRYSTISSQSSISGFSDSVLLSPNLVSRLRKIPSFSKMSAPLPYVNLEKYDGGRDVDKCHVYVRNQSDDDTCSILSHRSESYDRESKSPRDRCVRGVDGESHKIPIDLPESNYANTECIYANDFAAKEAAAQPPALPPKGPALLRKSRPFCPPPIPPGKHRAHLSKRNKYSSQYSSPRQGVNPVMSPIREPNYLLMAGVDASPSSRRRSELALRVPHGSSSELSNFKDGPLKVRLPKRSPSSAGKENLNPDDVCGYMDMSGMFEDERVTLKSRDEVESSDSPQKIYTRSSSASSVAESRFSRPVFHHSLSLSDTPSSAAGTPVREENYLLMHHLTSQKKSVLENIKSLKSYVHNAQTVRDSVIVGDDNGAASPKIERRNSEDNSSNKNMSPEKAKEVLKGKSSLPFPNLINFQKHNILKDSSQEVHKSASTTSVQSAPNDKSTENPGKSPGFLTRLIRRNSGNRKSMSQSQENLLNSSSSESCLEKTLSNIHVCKENASVKDLSTSSVSSAANSSIEQNQSEVVERRRSSSFPNRSSFLEMNSTAAAAAPKDNFHQTSQDSFCSNGTTDDHRHLIGPDQMTQSNDTGSTESNSTSRTGYTGPCDGQTDSEDSASKSNAEGKCMSPKSFQKFRKTQEMGIFTVLRVDEPSYKMPLCQTSSKTDDEKLIDLMKYSKVKDYYGDTDSEKTNSLKSDDFKLNMCPKKAFSPYEEAAAIAKYVASLAPFVPPKQKNYQSSALSPVLENAPSNGKEELWKDNNTLDNKSISSFRSEHSYALIGPTDTDDSMSKTLKVAEEPEESIWVPRQAAVKEGSPASVSSTVDDQDSRSTAVVVELDQDHSSDDEISLSSYTDSICSENALRNSPAYTVMRPRAGNCYIVLERKRPLNESLSSSPSQTPRSPSMNSSVFTFDQVSQFSAFSKDRDSPNLPKFSRSESLYSKFSERTFSNKISYMNFETSPPSSPPFSQSMSLTGEQPERQLNYAEIDLREKPIRKSRKASQKSLKMQKSTSIEYAMIDMEATIAIQRAGQEHKMFRVDSLKRSDQKLSLSIPEHGTDSEDVPEPSPTSTKDEVTSQEGSTYGSFLTTHKYVNVPPPKEEEAKKEEKEVTDLPEKILLPIRENQDTSSSESEDEGNTDSSDSEVIIIE</sequence>
<feature type="compositionally biased region" description="Low complexity" evidence="2">
    <location>
        <begin position="1001"/>
        <end position="1012"/>
    </location>
</feature>
<feature type="compositionally biased region" description="Basic and acidic residues" evidence="2">
    <location>
        <begin position="1590"/>
        <end position="1607"/>
    </location>
</feature>
<dbReference type="EnsemblMetazoa" id="G1059.1">
    <property type="protein sequence ID" value="G1059.1:cds"/>
    <property type="gene ID" value="G1059"/>
</dbReference>
<feature type="region of interest" description="Disordered" evidence="2">
    <location>
        <begin position="1302"/>
        <end position="1323"/>
    </location>
</feature>
<feature type="compositionally biased region" description="Polar residues" evidence="2">
    <location>
        <begin position="667"/>
        <end position="676"/>
    </location>
</feature>
<feature type="region of interest" description="Disordered" evidence="2">
    <location>
        <begin position="1542"/>
        <end position="1641"/>
    </location>
</feature>
<dbReference type="SUPFAM" id="SSF50729">
    <property type="entry name" value="PH domain-like"/>
    <property type="match status" value="2"/>
</dbReference>
<dbReference type="GO" id="GO:0019901">
    <property type="term" value="F:protein kinase binding"/>
    <property type="evidence" value="ECO:0007669"/>
    <property type="project" value="InterPro"/>
</dbReference>
<protein>
    <recommendedName>
        <fullName evidence="3">IRS-type PTB domain-containing protein</fullName>
    </recommendedName>
</protein>
<evidence type="ECO:0000259" key="3">
    <source>
        <dbReference type="PROSITE" id="PS51064"/>
    </source>
</evidence>
<name>A0A8W8HQH4_MAGGI</name>
<dbReference type="InterPro" id="IPR011993">
    <property type="entry name" value="PH-like_dom_sf"/>
</dbReference>
<dbReference type="Pfam" id="PF02174">
    <property type="entry name" value="IRS"/>
    <property type="match status" value="1"/>
</dbReference>
<feature type="region of interest" description="Disordered" evidence="2">
    <location>
        <begin position="1001"/>
        <end position="1033"/>
    </location>
</feature>
<proteinExistence type="predicted"/>
<dbReference type="OrthoDB" id="6537982at2759"/>
<dbReference type="InterPro" id="IPR037746">
    <property type="entry name" value="Dok-7"/>
</dbReference>
<feature type="coiled-coil region" evidence="1">
    <location>
        <begin position="425"/>
        <end position="457"/>
    </location>
</feature>
<feature type="region of interest" description="Disordered" evidence="2">
    <location>
        <begin position="1051"/>
        <end position="1119"/>
    </location>
</feature>
<keyword evidence="1" id="KW-0175">Coiled coil</keyword>
<dbReference type="SMART" id="SM01244">
    <property type="entry name" value="IRS"/>
    <property type="match status" value="1"/>
</dbReference>
<feature type="region of interest" description="Disordered" evidence="2">
    <location>
        <begin position="628"/>
        <end position="683"/>
    </location>
</feature>
<feature type="domain" description="IRS-type PTB" evidence="3">
    <location>
        <begin position="110"/>
        <end position="215"/>
    </location>
</feature>
<feature type="compositionally biased region" description="Basic and acidic residues" evidence="2">
    <location>
        <begin position="465"/>
        <end position="475"/>
    </location>
</feature>
<dbReference type="PANTHER" id="PTHR21636">
    <property type="entry name" value="PROTEIN DOK-7"/>
    <property type="match status" value="1"/>
</dbReference>
<dbReference type="Proteomes" id="UP000005408">
    <property type="component" value="Unassembled WGS sequence"/>
</dbReference>
<dbReference type="PROSITE" id="PS51064">
    <property type="entry name" value="IRS_PTB"/>
    <property type="match status" value="1"/>
</dbReference>
<accession>A0A8W8HQH4</accession>
<feature type="compositionally biased region" description="Basic residues" evidence="2">
    <location>
        <begin position="655"/>
        <end position="666"/>
    </location>
</feature>
<keyword evidence="5" id="KW-1185">Reference proteome</keyword>
<feature type="compositionally biased region" description="Polar residues" evidence="2">
    <location>
        <begin position="925"/>
        <end position="943"/>
    </location>
</feature>
<feature type="region of interest" description="Disordered" evidence="2">
    <location>
        <begin position="465"/>
        <end position="499"/>
    </location>
</feature>
<evidence type="ECO:0000313" key="4">
    <source>
        <dbReference type="EnsemblMetazoa" id="G1059.1:cds"/>
    </source>
</evidence>
<feature type="region of interest" description="Disordered" evidence="2">
    <location>
        <begin position="918"/>
        <end position="951"/>
    </location>
</feature>
<dbReference type="InterPro" id="IPR002404">
    <property type="entry name" value="IRS_PTB"/>
</dbReference>
<dbReference type="PANTHER" id="PTHR21636:SF2">
    <property type="entry name" value="PROTEIN DOK-7"/>
    <property type="match status" value="1"/>
</dbReference>
<feature type="compositionally biased region" description="Basic and acidic residues" evidence="2">
    <location>
        <begin position="887"/>
        <end position="896"/>
    </location>
</feature>
<dbReference type="Gene3D" id="2.30.29.30">
    <property type="entry name" value="Pleckstrin-homology domain (PH domain)/Phosphotyrosine-binding domain (PTB)"/>
    <property type="match status" value="2"/>
</dbReference>
<feature type="region of interest" description="Disordered" evidence="2">
    <location>
        <begin position="704"/>
        <end position="749"/>
    </location>
</feature>
<feature type="region of interest" description="Disordered" evidence="2">
    <location>
        <begin position="769"/>
        <end position="794"/>
    </location>
</feature>
<feature type="region of interest" description="Disordered" evidence="2">
    <location>
        <begin position="860"/>
        <end position="896"/>
    </location>
</feature>
<reference evidence="4" key="1">
    <citation type="submission" date="2022-08" db="UniProtKB">
        <authorList>
            <consortium name="EnsemblMetazoa"/>
        </authorList>
    </citation>
    <scope>IDENTIFICATION</scope>
    <source>
        <strain evidence="4">05x7-T-G4-1.051#20</strain>
    </source>
</reference>
<feature type="compositionally biased region" description="Polar residues" evidence="2">
    <location>
        <begin position="1052"/>
        <end position="1064"/>
    </location>
</feature>
<feature type="compositionally biased region" description="Polar residues" evidence="2">
    <location>
        <begin position="1076"/>
        <end position="1095"/>
    </location>
</feature>
<organism evidence="4 5">
    <name type="scientific">Magallana gigas</name>
    <name type="common">Pacific oyster</name>
    <name type="synonym">Crassostrea gigas</name>
    <dbReference type="NCBI Taxonomy" id="29159"/>
    <lineage>
        <taxon>Eukaryota</taxon>
        <taxon>Metazoa</taxon>
        <taxon>Spiralia</taxon>
        <taxon>Lophotrochozoa</taxon>
        <taxon>Mollusca</taxon>
        <taxon>Bivalvia</taxon>
        <taxon>Autobranchia</taxon>
        <taxon>Pteriomorphia</taxon>
        <taxon>Ostreida</taxon>
        <taxon>Ostreoidea</taxon>
        <taxon>Ostreidae</taxon>
        <taxon>Magallana</taxon>
    </lineage>
</organism>
<feature type="compositionally biased region" description="Low complexity" evidence="2">
    <location>
        <begin position="785"/>
        <end position="794"/>
    </location>
</feature>
<dbReference type="GO" id="GO:0007528">
    <property type="term" value="P:neuromuscular junction development"/>
    <property type="evidence" value="ECO:0007669"/>
    <property type="project" value="TreeGrafter"/>
</dbReference>
<feature type="compositionally biased region" description="Basic residues" evidence="2">
    <location>
        <begin position="481"/>
        <end position="491"/>
    </location>
</feature>
<evidence type="ECO:0000256" key="2">
    <source>
        <dbReference type="SAM" id="MobiDB-lite"/>
    </source>
</evidence>
<evidence type="ECO:0000256" key="1">
    <source>
        <dbReference type="SAM" id="Coils"/>
    </source>
</evidence>